<proteinExistence type="predicted"/>
<accession>A0A2A6CLI8</accession>
<reference evidence="2" key="1">
    <citation type="journal article" date="2008" name="Nat. Genet.">
        <title>The Pristionchus pacificus genome provides a unique perspective on nematode lifestyle and parasitism.</title>
        <authorList>
            <person name="Dieterich C."/>
            <person name="Clifton S.W."/>
            <person name="Schuster L.N."/>
            <person name="Chinwalla A."/>
            <person name="Delehaunty K."/>
            <person name="Dinkelacker I."/>
            <person name="Fulton L."/>
            <person name="Fulton R."/>
            <person name="Godfrey J."/>
            <person name="Minx P."/>
            <person name="Mitreva M."/>
            <person name="Roeseler W."/>
            <person name="Tian H."/>
            <person name="Witte H."/>
            <person name="Yang S.P."/>
            <person name="Wilson R.K."/>
            <person name="Sommer R.J."/>
        </authorList>
    </citation>
    <scope>NUCLEOTIDE SEQUENCE [LARGE SCALE GENOMIC DNA]</scope>
    <source>
        <strain evidence="2">PS312</strain>
    </source>
</reference>
<dbReference type="EnsemblMetazoa" id="PPA41535.1">
    <property type="protein sequence ID" value="PPA41535.1"/>
    <property type="gene ID" value="WBGene00279904"/>
</dbReference>
<dbReference type="Proteomes" id="UP000005239">
    <property type="component" value="Unassembled WGS sequence"/>
</dbReference>
<dbReference type="AlphaFoldDB" id="A0A2A6CLI8"/>
<evidence type="ECO:0000313" key="2">
    <source>
        <dbReference type="Proteomes" id="UP000005239"/>
    </source>
</evidence>
<gene>
    <name evidence="1" type="primary">WBGene00279904</name>
</gene>
<reference evidence="1" key="2">
    <citation type="submission" date="2022-06" db="UniProtKB">
        <authorList>
            <consortium name="EnsemblMetazoa"/>
        </authorList>
    </citation>
    <scope>IDENTIFICATION</scope>
    <source>
        <strain evidence="1">PS312</strain>
    </source>
</reference>
<keyword evidence="2" id="KW-1185">Reference proteome</keyword>
<accession>A0A8R1UV25</accession>
<protein>
    <submittedName>
        <fullName evidence="1">Uncharacterized protein</fullName>
    </submittedName>
</protein>
<name>A0A2A6CLI8_PRIPA</name>
<evidence type="ECO:0000313" key="1">
    <source>
        <dbReference type="EnsemblMetazoa" id="PPA41535.1"/>
    </source>
</evidence>
<sequence length="64" mass="7453">MQTSYSESGIFYEKTTIYNLTFNSDLIAVVDACEESKYRAHNDAHDDEELSVTFRRELTIQRAE</sequence>
<organism evidence="1 2">
    <name type="scientific">Pristionchus pacificus</name>
    <name type="common">Parasitic nematode worm</name>
    <dbReference type="NCBI Taxonomy" id="54126"/>
    <lineage>
        <taxon>Eukaryota</taxon>
        <taxon>Metazoa</taxon>
        <taxon>Ecdysozoa</taxon>
        <taxon>Nematoda</taxon>
        <taxon>Chromadorea</taxon>
        <taxon>Rhabditida</taxon>
        <taxon>Rhabditina</taxon>
        <taxon>Diplogasteromorpha</taxon>
        <taxon>Diplogasteroidea</taxon>
        <taxon>Neodiplogasteridae</taxon>
        <taxon>Pristionchus</taxon>
    </lineage>
</organism>